<protein>
    <recommendedName>
        <fullName evidence="4">Protein quiver</fullName>
    </recommendedName>
</protein>
<evidence type="ECO:0000256" key="1">
    <source>
        <dbReference type="SAM" id="SignalP"/>
    </source>
</evidence>
<feature type="chain" id="PRO_5022034330" description="Protein quiver" evidence="1">
    <location>
        <begin position="29"/>
        <end position="177"/>
    </location>
</feature>
<sequence>MGLSLKAVLMVWGVLSTAVISIVGGIQCFECDEFPGASSRPCPGGRLITFGHKYDACIVYRLKSGRIVYQQEVQSGSENNLCHQNPSFLQDVIRTNFGEEGNAMCCKQDGCNKDVPQDFERNSQVLFLEDFDRGQSHHQKPKPYEKADYRASAAILSPSAQLVALLGTLLSHGLRLF</sequence>
<comment type="caution">
    <text evidence="2">The sequence shown here is derived from an EMBL/GenBank/DDBJ whole genome shotgun (WGS) entry which is preliminary data.</text>
</comment>
<accession>A0A553NFK1</accession>
<name>A0A553NFK1_TIGCA</name>
<proteinExistence type="predicted"/>
<evidence type="ECO:0000313" key="3">
    <source>
        <dbReference type="Proteomes" id="UP000318571"/>
    </source>
</evidence>
<evidence type="ECO:0000313" key="2">
    <source>
        <dbReference type="EMBL" id="TRY64232.1"/>
    </source>
</evidence>
<gene>
    <name evidence="2" type="ORF">TCAL_13936</name>
</gene>
<feature type="signal peptide" evidence="1">
    <location>
        <begin position="1"/>
        <end position="28"/>
    </location>
</feature>
<reference evidence="2 3" key="1">
    <citation type="journal article" date="2018" name="Nat. Ecol. Evol.">
        <title>Genomic signatures of mitonuclear coevolution across populations of Tigriopus californicus.</title>
        <authorList>
            <person name="Barreto F.S."/>
            <person name="Watson E.T."/>
            <person name="Lima T.G."/>
            <person name="Willett C.S."/>
            <person name="Edmands S."/>
            <person name="Li W."/>
            <person name="Burton R.S."/>
        </authorList>
    </citation>
    <scope>NUCLEOTIDE SEQUENCE [LARGE SCALE GENOMIC DNA]</scope>
    <source>
        <strain evidence="2 3">San Diego</strain>
    </source>
</reference>
<dbReference type="Proteomes" id="UP000318571">
    <property type="component" value="Chromosome 10"/>
</dbReference>
<dbReference type="AlphaFoldDB" id="A0A553NFK1"/>
<keyword evidence="1" id="KW-0732">Signal</keyword>
<organism evidence="2 3">
    <name type="scientific">Tigriopus californicus</name>
    <name type="common">Marine copepod</name>
    <dbReference type="NCBI Taxonomy" id="6832"/>
    <lineage>
        <taxon>Eukaryota</taxon>
        <taxon>Metazoa</taxon>
        <taxon>Ecdysozoa</taxon>
        <taxon>Arthropoda</taxon>
        <taxon>Crustacea</taxon>
        <taxon>Multicrustacea</taxon>
        <taxon>Hexanauplia</taxon>
        <taxon>Copepoda</taxon>
        <taxon>Harpacticoida</taxon>
        <taxon>Harpacticidae</taxon>
        <taxon>Tigriopus</taxon>
    </lineage>
</organism>
<evidence type="ECO:0008006" key="4">
    <source>
        <dbReference type="Google" id="ProtNLM"/>
    </source>
</evidence>
<dbReference type="EMBL" id="VCGU01000458">
    <property type="protein sequence ID" value="TRY64232.1"/>
    <property type="molecule type" value="Genomic_DNA"/>
</dbReference>
<keyword evidence="3" id="KW-1185">Reference proteome</keyword>